<dbReference type="Gene3D" id="1.25.10.10">
    <property type="entry name" value="Leucine-rich Repeat Variant"/>
    <property type="match status" value="1"/>
</dbReference>
<name>A0ABN7AM89_9HEMI</name>
<dbReference type="InterPro" id="IPR049152">
    <property type="entry name" value="EFR3-like_ARM"/>
</dbReference>
<comment type="similarity">
    <text evidence="1">Belongs to the EFR3 family.</text>
</comment>
<dbReference type="InterPro" id="IPR051851">
    <property type="entry name" value="EFR3_Homologs"/>
</dbReference>
<dbReference type="SUPFAM" id="SSF48371">
    <property type="entry name" value="ARM repeat"/>
    <property type="match status" value="1"/>
</dbReference>
<dbReference type="InterPro" id="IPR011989">
    <property type="entry name" value="ARM-like"/>
</dbReference>
<proteinExistence type="inferred from homology"/>
<gene>
    <name evidence="2" type="ORF">NTJ_06149</name>
</gene>
<dbReference type="Pfam" id="PF21052">
    <property type="entry name" value="EFR3_ARM"/>
    <property type="match status" value="1"/>
</dbReference>
<sequence length="768" mass="87403">MCLECLTCSCFRPRYKKLVDNIFPQYPEEGLVKNNMDKLIFHSLSSPEKLDRIGEYLYQRASRDITRTSRIGFVVIAMEAMDQLLGACHAQALNLYVESFLKMIQRLLESPEADLQIQATQSFVKFSNIEEDTPSYHRRYEFFVSKFSSMCHNNRDDPTTRNMLRVAGIRGLRGVIRKTVVDDLVENIWEANHMAKIIPSLLFNMQDSSYYKKDLSDTREANDADPGVLADECIQELFGRASFGHVRSVVRPVLEHLDRHHLWVPNEFAVHTFKVIMFSIQTQYSYAVVESLMYHLDSHSKSPAKIRTSMTNVLSKIIAIAAGESVGPSVLEIINSLLAHIRNSAGRRQDNEETVYLESLVTCLGEFTAHLPDYQKVEIMVFIVSKIPSEDFSTDILLREMLLKSLLIVGKNYTSVIMSASVPPSLLKPLLHLSFTAELCILSQQVLHTLIDRHNNLAQLEEPKLRIHNLVREEPSRADTMFLRKNEEEIYSCMLLVVANEANSVDNLKTAYTTLALIVVELLSRNTVAAFITMLYKIQDAAVKPCQLDSAQKCNLHCMTIALLNLASDILELPHLQRYVSELIEFRMMNAPYLLPDIRHNPIVEPLKIDPLALLNEKKLGECLKQCGVDVTDMSKALTHRHSWVETASSQMRGSISDSASELGSNNSTPRITKKFPSEGLTFDAVKKVLTDESCATFKERERLKQKELFEVFRHSAFEDIVNNNTVKDEDTLQKKLHDILDKTPSSIHFVPEKPPIFEQLFPELFAC</sequence>
<organism evidence="2 3">
    <name type="scientific">Nesidiocoris tenuis</name>
    <dbReference type="NCBI Taxonomy" id="355587"/>
    <lineage>
        <taxon>Eukaryota</taxon>
        <taxon>Metazoa</taxon>
        <taxon>Ecdysozoa</taxon>
        <taxon>Arthropoda</taxon>
        <taxon>Hexapoda</taxon>
        <taxon>Insecta</taxon>
        <taxon>Pterygota</taxon>
        <taxon>Neoptera</taxon>
        <taxon>Paraneoptera</taxon>
        <taxon>Hemiptera</taxon>
        <taxon>Heteroptera</taxon>
        <taxon>Panheteroptera</taxon>
        <taxon>Cimicomorpha</taxon>
        <taxon>Miridae</taxon>
        <taxon>Dicyphina</taxon>
        <taxon>Nesidiocoris</taxon>
    </lineage>
</organism>
<evidence type="ECO:0000313" key="3">
    <source>
        <dbReference type="Proteomes" id="UP001307889"/>
    </source>
</evidence>
<dbReference type="PANTHER" id="PTHR12444:SF8">
    <property type="entry name" value="PROTEIN EFR3 HOMOLOG CMP44E"/>
    <property type="match status" value="1"/>
</dbReference>
<evidence type="ECO:0000256" key="1">
    <source>
        <dbReference type="ARBA" id="ARBA00010216"/>
    </source>
</evidence>
<reference evidence="2 3" key="1">
    <citation type="submission" date="2023-09" db="EMBL/GenBank/DDBJ databases">
        <title>Nesidiocoris tenuis whole genome shotgun sequence.</title>
        <authorList>
            <person name="Shibata T."/>
            <person name="Shimoda M."/>
            <person name="Kobayashi T."/>
            <person name="Uehara T."/>
        </authorList>
    </citation>
    <scope>NUCLEOTIDE SEQUENCE [LARGE SCALE GENOMIC DNA]</scope>
    <source>
        <strain evidence="2 3">Japan</strain>
    </source>
</reference>
<evidence type="ECO:0000313" key="2">
    <source>
        <dbReference type="EMBL" id="BES93340.1"/>
    </source>
</evidence>
<keyword evidence="3" id="KW-1185">Reference proteome</keyword>
<protein>
    <submittedName>
        <fullName evidence="2">EFR3 homolog</fullName>
    </submittedName>
</protein>
<dbReference type="Proteomes" id="UP001307889">
    <property type="component" value="Chromosome 4"/>
</dbReference>
<dbReference type="PANTHER" id="PTHR12444">
    <property type="entry name" value="PROTEIN EFR3 HOMOLOG CMP44E"/>
    <property type="match status" value="1"/>
</dbReference>
<dbReference type="EMBL" id="AP028912">
    <property type="protein sequence ID" value="BES93340.1"/>
    <property type="molecule type" value="Genomic_DNA"/>
</dbReference>
<dbReference type="InterPro" id="IPR016024">
    <property type="entry name" value="ARM-type_fold"/>
</dbReference>
<accession>A0ABN7AM89</accession>